<dbReference type="SUPFAM" id="SSF52467">
    <property type="entry name" value="DHS-like NAD/FAD-binding domain"/>
    <property type="match status" value="1"/>
</dbReference>
<dbReference type="Pfam" id="PF00766">
    <property type="entry name" value="ETF_alpha"/>
    <property type="match status" value="1"/>
</dbReference>
<dbReference type="InterPro" id="IPR029035">
    <property type="entry name" value="DHS-like_NAD/FAD-binding_dom"/>
</dbReference>
<organism evidence="5 6">
    <name type="scientific">Alkaliphilus serpentinus</name>
    <dbReference type="NCBI Taxonomy" id="1482731"/>
    <lineage>
        <taxon>Bacteria</taxon>
        <taxon>Bacillati</taxon>
        <taxon>Bacillota</taxon>
        <taxon>Clostridia</taxon>
        <taxon>Peptostreptococcales</taxon>
        <taxon>Natronincolaceae</taxon>
        <taxon>Alkaliphilus</taxon>
    </lineage>
</organism>
<protein>
    <submittedName>
        <fullName evidence="5">Electron transfer flavoprotein subunit alpha/FixB family protein</fullName>
    </submittedName>
</protein>
<evidence type="ECO:0000259" key="4">
    <source>
        <dbReference type="SMART" id="SM00893"/>
    </source>
</evidence>
<gene>
    <name evidence="5" type="ORF">F8153_13895</name>
</gene>
<feature type="binding site" evidence="2">
    <location>
        <begin position="274"/>
        <end position="281"/>
    </location>
    <ligand>
        <name>FAD</name>
        <dbReference type="ChEBI" id="CHEBI:57692"/>
    </ligand>
</feature>
<dbReference type="InterPro" id="IPR001308">
    <property type="entry name" value="ETF_a/FixB"/>
</dbReference>
<dbReference type="InterPro" id="IPR014729">
    <property type="entry name" value="Rossmann-like_a/b/a_fold"/>
</dbReference>
<dbReference type="AlphaFoldDB" id="A0A833HLN9"/>
<dbReference type="InterPro" id="IPR033947">
    <property type="entry name" value="ETF_alpha_N"/>
</dbReference>
<feature type="region of interest" description="Disordered" evidence="3">
    <location>
        <begin position="151"/>
        <end position="171"/>
    </location>
</feature>
<dbReference type="PANTHER" id="PTHR43153:SF1">
    <property type="entry name" value="ELECTRON TRANSFER FLAVOPROTEIN SUBUNIT ALPHA, MITOCHONDRIAL"/>
    <property type="match status" value="1"/>
</dbReference>
<evidence type="ECO:0000313" key="5">
    <source>
        <dbReference type="EMBL" id="KAB3526347.1"/>
    </source>
</evidence>
<dbReference type="Gene3D" id="3.40.50.1220">
    <property type="entry name" value="TPP-binding domain"/>
    <property type="match status" value="1"/>
</dbReference>
<comment type="cofactor">
    <cofactor evidence="2">
        <name>FAD</name>
        <dbReference type="ChEBI" id="CHEBI:57692"/>
    </cofactor>
    <text evidence="2">Binds 1 FAD per dimer.</text>
</comment>
<dbReference type="CDD" id="cd01715">
    <property type="entry name" value="ETF_alpha"/>
    <property type="match status" value="1"/>
</dbReference>
<dbReference type="SMART" id="SM00893">
    <property type="entry name" value="ETF"/>
    <property type="match status" value="1"/>
</dbReference>
<evidence type="ECO:0000256" key="1">
    <source>
        <dbReference type="ARBA" id="ARBA00005817"/>
    </source>
</evidence>
<comment type="similarity">
    <text evidence="1">Belongs to the ETF alpha-subunit/FixB family.</text>
</comment>
<comment type="caution">
    <text evidence="5">The sequence shown here is derived from an EMBL/GenBank/DDBJ whole genome shotgun (WGS) entry which is preliminary data.</text>
</comment>
<evidence type="ECO:0000256" key="3">
    <source>
        <dbReference type="SAM" id="MobiDB-lite"/>
    </source>
</evidence>
<feature type="binding site" evidence="2">
    <location>
        <position position="295"/>
    </location>
    <ligand>
        <name>FAD</name>
        <dbReference type="ChEBI" id="CHEBI:57692"/>
    </ligand>
</feature>
<accession>A0A833HLN9</accession>
<keyword evidence="2" id="KW-0274">FAD</keyword>
<dbReference type="InterPro" id="IPR014731">
    <property type="entry name" value="ETF_asu_C"/>
</dbReference>
<dbReference type="SUPFAM" id="SSF52402">
    <property type="entry name" value="Adenine nucleotide alpha hydrolases-like"/>
    <property type="match status" value="1"/>
</dbReference>
<dbReference type="GO" id="GO:0033539">
    <property type="term" value="P:fatty acid beta-oxidation using acyl-CoA dehydrogenase"/>
    <property type="evidence" value="ECO:0007669"/>
    <property type="project" value="TreeGrafter"/>
</dbReference>
<dbReference type="Proteomes" id="UP000465601">
    <property type="component" value="Unassembled WGS sequence"/>
</dbReference>
<sequence length="333" mass="36769">MSYVWTIAEQSKGKLRGVSFELLSRGRKLADKMNTQLCSVLLGSNVSDEALQELIYRGADNVYFIDDPRLENFIVETHSNVLSDLIREYKPHTILAAATSSGRSLMPYVAIQVNTGLTADCTELDIEEGTKHLLQTRPAIGGNIMATIKTPNHDPQMATVRPKSSRPLPEDTGRVGKIIRLSLKDELVDNRVEMIGFRKDLEEFVNIEEAEVVVAGGKGMKKQENFGMLKELAKRFDGVVGASRDAVDRGWLPYPHQIGLSGKTISPKLYICAGISGSIQHLAGIKTSETIIAVNTDPDANIFQLADFGIIGNLFEVIPKLNQRLENYKKEGK</sequence>
<feature type="domain" description="Electron transfer flavoprotein alpha/beta-subunit N-terminal" evidence="4">
    <location>
        <begin position="4"/>
        <end position="191"/>
    </location>
</feature>
<dbReference type="GO" id="GO:0009055">
    <property type="term" value="F:electron transfer activity"/>
    <property type="evidence" value="ECO:0007669"/>
    <property type="project" value="InterPro"/>
</dbReference>
<dbReference type="Pfam" id="PF01012">
    <property type="entry name" value="ETF"/>
    <property type="match status" value="1"/>
</dbReference>
<name>A0A833HLN9_9FIRM</name>
<dbReference type="OrthoDB" id="9770286at2"/>
<dbReference type="EMBL" id="WBZB01000052">
    <property type="protein sequence ID" value="KAB3526347.1"/>
    <property type="molecule type" value="Genomic_DNA"/>
</dbReference>
<keyword evidence="2" id="KW-0285">Flavoprotein</keyword>
<keyword evidence="6" id="KW-1185">Reference proteome</keyword>
<feature type="binding site" evidence="2">
    <location>
        <begin position="243"/>
        <end position="244"/>
    </location>
    <ligand>
        <name>FAD</name>
        <dbReference type="ChEBI" id="CHEBI:57692"/>
    </ligand>
</feature>
<dbReference type="PANTHER" id="PTHR43153">
    <property type="entry name" value="ELECTRON TRANSFER FLAVOPROTEIN ALPHA"/>
    <property type="match status" value="1"/>
</dbReference>
<reference evidence="5 6" key="1">
    <citation type="submission" date="2019-10" db="EMBL/GenBank/DDBJ databases">
        <title>Alkaliphilus serpentinus sp. nov. and Alkaliphilus pronyensis sp. nov., two novel anaerobic alkaliphilic species isolated from the serpentinized-hosted hydrothermal field of the Prony Bay (New Caledonia).</title>
        <authorList>
            <person name="Postec A."/>
        </authorList>
    </citation>
    <scope>NUCLEOTIDE SEQUENCE [LARGE SCALE GENOMIC DNA]</scope>
    <source>
        <strain evidence="5 6">LacT</strain>
    </source>
</reference>
<proteinExistence type="inferred from homology"/>
<dbReference type="PIRSF" id="PIRSF000089">
    <property type="entry name" value="Electra_flavoP_a"/>
    <property type="match status" value="1"/>
</dbReference>
<dbReference type="Gene3D" id="3.40.50.620">
    <property type="entry name" value="HUPs"/>
    <property type="match status" value="1"/>
</dbReference>
<evidence type="ECO:0000256" key="2">
    <source>
        <dbReference type="PIRSR" id="PIRSR000089-1"/>
    </source>
</evidence>
<dbReference type="InterPro" id="IPR014730">
    <property type="entry name" value="ETF_a/b_N"/>
</dbReference>
<dbReference type="RefSeq" id="WP_151866957.1">
    <property type="nucleotide sequence ID" value="NZ_WBZB01000052.1"/>
</dbReference>
<dbReference type="GO" id="GO:0050660">
    <property type="term" value="F:flavin adenine dinucleotide binding"/>
    <property type="evidence" value="ECO:0007669"/>
    <property type="project" value="InterPro"/>
</dbReference>
<feature type="binding site" evidence="2">
    <location>
        <begin position="257"/>
        <end position="261"/>
    </location>
    <ligand>
        <name>FAD</name>
        <dbReference type="ChEBI" id="CHEBI:57692"/>
    </ligand>
</feature>
<evidence type="ECO:0000313" key="6">
    <source>
        <dbReference type="Proteomes" id="UP000465601"/>
    </source>
</evidence>